<dbReference type="PRINTS" id="PR01415">
    <property type="entry name" value="ANKYRIN"/>
</dbReference>
<reference evidence="4" key="2">
    <citation type="submission" date="2025-09" db="UniProtKB">
        <authorList>
            <consortium name="Ensembl"/>
        </authorList>
    </citation>
    <scope>IDENTIFICATION</scope>
</reference>
<keyword evidence="2 3" id="KW-0040">ANK repeat</keyword>
<feature type="repeat" description="ANK" evidence="3">
    <location>
        <begin position="69"/>
        <end position="101"/>
    </location>
</feature>
<proteinExistence type="predicted"/>
<feature type="repeat" description="ANK" evidence="3">
    <location>
        <begin position="138"/>
        <end position="170"/>
    </location>
</feature>
<dbReference type="PROSITE" id="PS50297">
    <property type="entry name" value="ANK_REP_REGION"/>
    <property type="match status" value="4"/>
</dbReference>
<accession>A0A8C5IC16</accession>
<dbReference type="AlphaFoldDB" id="A0A8C5IC16"/>
<evidence type="ECO:0000313" key="5">
    <source>
        <dbReference type="Proteomes" id="UP000694408"/>
    </source>
</evidence>
<keyword evidence="1" id="KW-0677">Repeat</keyword>
<dbReference type="Proteomes" id="UP000694408">
    <property type="component" value="Unplaced"/>
</dbReference>
<dbReference type="Ensembl" id="ENSJHYT00000000087.1">
    <property type="protein sequence ID" value="ENSJHYP00000000054.1"/>
    <property type="gene ID" value="ENSJHYG00000000082.1"/>
</dbReference>
<evidence type="ECO:0000256" key="2">
    <source>
        <dbReference type="ARBA" id="ARBA00023043"/>
    </source>
</evidence>
<dbReference type="Pfam" id="PF00023">
    <property type="entry name" value="Ank"/>
    <property type="match status" value="1"/>
</dbReference>
<dbReference type="InterPro" id="IPR036770">
    <property type="entry name" value="Ankyrin_rpt-contain_sf"/>
</dbReference>
<reference evidence="4" key="1">
    <citation type="submission" date="2025-08" db="UniProtKB">
        <authorList>
            <consortium name="Ensembl"/>
        </authorList>
    </citation>
    <scope>IDENTIFICATION</scope>
</reference>
<dbReference type="Gene3D" id="1.25.40.20">
    <property type="entry name" value="Ankyrin repeat-containing domain"/>
    <property type="match status" value="2"/>
</dbReference>
<feature type="repeat" description="ANK" evidence="3">
    <location>
        <begin position="1"/>
        <end position="26"/>
    </location>
</feature>
<dbReference type="InterPro" id="IPR051165">
    <property type="entry name" value="Multifunctional_ANK_Repeat"/>
</dbReference>
<feature type="repeat" description="ANK" evidence="3">
    <location>
        <begin position="102"/>
        <end position="137"/>
    </location>
</feature>
<name>A0A8C5IC16_JUNHY</name>
<dbReference type="Pfam" id="PF12796">
    <property type="entry name" value="Ank_2"/>
    <property type="match status" value="1"/>
</dbReference>
<dbReference type="SUPFAM" id="SSF48403">
    <property type="entry name" value="Ankyrin repeat"/>
    <property type="match status" value="1"/>
</dbReference>
<protein>
    <submittedName>
        <fullName evidence="4">Uncharacterized protein</fullName>
    </submittedName>
</protein>
<dbReference type="PANTHER" id="PTHR24123:SF74">
    <property type="entry name" value="ANKYRIN 3"/>
    <property type="match status" value="1"/>
</dbReference>
<evidence type="ECO:0000256" key="3">
    <source>
        <dbReference type="PROSITE-ProRule" id="PRU00023"/>
    </source>
</evidence>
<sequence>MAARAGQTEVVRYLVQNGAQVEAKAKVRAWPTWNRPARSLLGRAGTHIHLGCVIREAKPLWCPLIFCYDDQTPLHISARLGKADIVQQLLQQGASPTAATTSGYTPLHLSAREGHEDVMDIATTLLEYGADANAVTRQGIAPLHLASQDGHVDMVSLLLARSANVSLSNKVGVPLPGVRRRGPRSDVLQVSERTSALICYPTCNTAWRNVPCLKEI</sequence>
<dbReference type="SMART" id="SM00248">
    <property type="entry name" value="ANK"/>
    <property type="match status" value="4"/>
</dbReference>
<dbReference type="InterPro" id="IPR002110">
    <property type="entry name" value="Ankyrin_rpt"/>
</dbReference>
<evidence type="ECO:0000256" key="1">
    <source>
        <dbReference type="ARBA" id="ARBA00022737"/>
    </source>
</evidence>
<organism evidence="4 5">
    <name type="scientific">Junco hyemalis</name>
    <name type="common">Dark-eyed junco</name>
    <dbReference type="NCBI Taxonomy" id="40217"/>
    <lineage>
        <taxon>Eukaryota</taxon>
        <taxon>Metazoa</taxon>
        <taxon>Chordata</taxon>
        <taxon>Craniata</taxon>
        <taxon>Vertebrata</taxon>
        <taxon>Euteleostomi</taxon>
        <taxon>Archelosauria</taxon>
        <taxon>Archosauria</taxon>
        <taxon>Dinosauria</taxon>
        <taxon>Saurischia</taxon>
        <taxon>Theropoda</taxon>
        <taxon>Coelurosauria</taxon>
        <taxon>Aves</taxon>
        <taxon>Neognathae</taxon>
        <taxon>Neoaves</taxon>
        <taxon>Telluraves</taxon>
        <taxon>Australaves</taxon>
        <taxon>Passeriformes</taxon>
        <taxon>Passerellidae</taxon>
        <taxon>Junco</taxon>
    </lineage>
</organism>
<evidence type="ECO:0000313" key="4">
    <source>
        <dbReference type="Ensembl" id="ENSJHYP00000000054.1"/>
    </source>
</evidence>
<dbReference type="PROSITE" id="PS50088">
    <property type="entry name" value="ANK_REPEAT"/>
    <property type="match status" value="4"/>
</dbReference>
<dbReference type="PANTHER" id="PTHR24123">
    <property type="entry name" value="ANKYRIN REPEAT-CONTAINING"/>
    <property type="match status" value="1"/>
</dbReference>
<keyword evidence="5" id="KW-1185">Reference proteome</keyword>